<accession>A0A517YR52</accession>
<keyword evidence="1" id="KW-0472">Membrane</keyword>
<feature type="transmembrane region" description="Helical" evidence="1">
    <location>
        <begin position="195"/>
        <end position="215"/>
    </location>
</feature>
<keyword evidence="3" id="KW-1185">Reference proteome</keyword>
<proteinExistence type="predicted"/>
<feature type="transmembrane region" description="Helical" evidence="1">
    <location>
        <begin position="143"/>
        <end position="163"/>
    </location>
</feature>
<feature type="transmembrane region" description="Helical" evidence="1">
    <location>
        <begin position="442"/>
        <end position="461"/>
    </location>
</feature>
<dbReference type="Proteomes" id="UP000317369">
    <property type="component" value="Chromosome"/>
</dbReference>
<name>A0A517YR52_9BACT</name>
<feature type="transmembrane region" description="Helical" evidence="1">
    <location>
        <begin position="305"/>
        <end position="326"/>
    </location>
</feature>
<dbReference type="AlphaFoldDB" id="A0A517YR52"/>
<protein>
    <recommendedName>
        <fullName evidence="4">Yip1 domain-containing protein</fullName>
    </recommendedName>
</protein>
<reference evidence="2 3" key="1">
    <citation type="submission" date="2019-02" db="EMBL/GenBank/DDBJ databases">
        <title>Deep-cultivation of Planctomycetes and their phenomic and genomic characterization uncovers novel biology.</title>
        <authorList>
            <person name="Wiegand S."/>
            <person name="Jogler M."/>
            <person name="Boedeker C."/>
            <person name="Pinto D."/>
            <person name="Vollmers J."/>
            <person name="Rivas-Marin E."/>
            <person name="Kohn T."/>
            <person name="Peeters S.H."/>
            <person name="Heuer A."/>
            <person name="Rast P."/>
            <person name="Oberbeckmann S."/>
            <person name="Bunk B."/>
            <person name="Jeske O."/>
            <person name="Meyerdierks A."/>
            <person name="Storesund J.E."/>
            <person name="Kallscheuer N."/>
            <person name="Luecker S."/>
            <person name="Lage O.M."/>
            <person name="Pohl T."/>
            <person name="Merkel B.J."/>
            <person name="Hornburger P."/>
            <person name="Mueller R.-W."/>
            <person name="Bruemmer F."/>
            <person name="Labrenz M."/>
            <person name="Spormann A.M."/>
            <person name="Op den Camp H."/>
            <person name="Overmann J."/>
            <person name="Amann R."/>
            <person name="Jetten M.S.M."/>
            <person name="Mascher T."/>
            <person name="Medema M.H."/>
            <person name="Devos D.P."/>
            <person name="Kaster A.-K."/>
            <person name="Ovreas L."/>
            <person name="Rohde M."/>
            <person name="Galperin M.Y."/>
            <person name="Jogler C."/>
        </authorList>
    </citation>
    <scope>NUCLEOTIDE SEQUENCE [LARGE SCALE GENOMIC DNA]</scope>
    <source>
        <strain evidence="2 3">KS4</strain>
    </source>
</reference>
<dbReference type="EMBL" id="CP036425">
    <property type="protein sequence ID" value="QDU32715.1"/>
    <property type="molecule type" value="Genomic_DNA"/>
</dbReference>
<organism evidence="2 3">
    <name type="scientific">Poriferisphaera corsica</name>
    <dbReference type="NCBI Taxonomy" id="2528020"/>
    <lineage>
        <taxon>Bacteria</taxon>
        <taxon>Pseudomonadati</taxon>
        <taxon>Planctomycetota</taxon>
        <taxon>Phycisphaerae</taxon>
        <taxon>Phycisphaerales</taxon>
        <taxon>Phycisphaeraceae</taxon>
        <taxon>Poriferisphaera</taxon>
    </lineage>
</organism>
<sequence>MTEIKAASLESIAAKRGDAGGFAKLLGYLLQVWVRPVAMAKRYEGQGWRMGVFGLLVSIAALFLSNLVFGLWENGVGYSSEFEVLFNGQMSDKLKILLVLMIGWLVSISILGGLLFGLSVLIAPLRGEVVRYGTSVWMTFERLCLAGPGFLGVWILGCVPNLWLEAIKNAYWEAATSAGDAMTAYPWYLRETDTISGWFVVMAWVWGLVMLFRVVSYDARWWDGKTGVGVRTLWPKQCNGCGYLLYDFPKIVGCPECGAAHEREMMTPKQVRYWEGVKMSWRSPNRLIDRTRLYDPQSARRVKMLLWRAVMTSGLVGLLCGLHWVMELGPRIVDDRGYAVTQEHVWGFVFGDWLYAVDGGMAIWLLLNGLMPIVGVLLVTYAVAMGVWGLGRNKLGRNTVYLSFICGCYVSWVYLIGVLWLPIAMGLIWVSWKAGLELNHLFYVWSTMVMWLTVLCAAVWMQWRLMKRAVLVGA</sequence>
<evidence type="ECO:0000256" key="1">
    <source>
        <dbReference type="SAM" id="Phobius"/>
    </source>
</evidence>
<keyword evidence="1" id="KW-0812">Transmembrane</keyword>
<evidence type="ECO:0008006" key="4">
    <source>
        <dbReference type="Google" id="ProtNLM"/>
    </source>
</evidence>
<feature type="transmembrane region" description="Helical" evidence="1">
    <location>
        <begin position="51"/>
        <end position="72"/>
    </location>
</feature>
<gene>
    <name evidence="2" type="ORF">KS4_07490</name>
</gene>
<evidence type="ECO:0000313" key="3">
    <source>
        <dbReference type="Proteomes" id="UP000317369"/>
    </source>
</evidence>
<dbReference type="OrthoDB" id="5560528at2"/>
<dbReference type="RefSeq" id="WP_145074724.1">
    <property type="nucleotide sequence ID" value="NZ_CP036425.1"/>
</dbReference>
<feature type="transmembrane region" description="Helical" evidence="1">
    <location>
        <begin position="400"/>
        <end position="430"/>
    </location>
</feature>
<feature type="transmembrane region" description="Helical" evidence="1">
    <location>
        <begin position="96"/>
        <end position="122"/>
    </location>
</feature>
<evidence type="ECO:0000313" key="2">
    <source>
        <dbReference type="EMBL" id="QDU32715.1"/>
    </source>
</evidence>
<feature type="transmembrane region" description="Helical" evidence="1">
    <location>
        <begin position="362"/>
        <end position="388"/>
    </location>
</feature>
<dbReference type="KEGG" id="pcor:KS4_07490"/>
<keyword evidence="1" id="KW-1133">Transmembrane helix</keyword>